<feature type="binding site" evidence="2">
    <location>
        <position position="289"/>
    </location>
    <ligand>
        <name>FAD</name>
        <dbReference type="ChEBI" id="CHEBI:57692"/>
    </ligand>
</feature>
<evidence type="ECO:0000313" key="4">
    <source>
        <dbReference type="EMBL" id="HIQ82769.1"/>
    </source>
</evidence>
<name>A0A9D0ZNX5_9FIRM</name>
<dbReference type="AlphaFoldDB" id="A0A9D0ZNX5"/>
<dbReference type="InterPro" id="IPR014729">
    <property type="entry name" value="Rossmann-like_a/b/a_fold"/>
</dbReference>
<feature type="binding site" evidence="2">
    <location>
        <begin position="269"/>
        <end position="276"/>
    </location>
    <ligand>
        <name>FAD</name>
        <dbReference type="ChEBI" id="CHEBI:57692"/>
    </ligand>
</feature>
<comment type="caution">
    <text evidence="4">The sequence shown here is derived from an EMBL/GenBank/DDBJ whole genome shotgun (WGS) entry which is preliminary data.</text>
</comment>
<dbReference type="InterPro" id="IPR014730">
    <property type="entry name" value="ETF_a/b_N"/>
</dbReference>
<dbReference type="EMBL" id="DVFZ01000067">
    <property type="protein sequence ID" value="HIQ82769.1"/>
    <property type="molecule type" value="Genomic_DNA"/>
</dbReference>
<feature type="binding site" evidence="2">
    <location>
        <begin position="238"/>
        <end position="239"/>
    </location>
    <ligand>
        <name>FAD</name>
        <dbReference type="ChEBI" id="CHEBI:57692"/>
    </ligand>
</feature>
<dbReference type="Pfam" id="PF00766">
    <property type="entry name" value="ETF_alpha"/>
    <property type="match status" value="1"/>
</dbReference>
<reference evidence="4" key="1">
    <citation type="submission" date="2020-10" db="EMBL/GenBank/DDBJ databases">
        <authorList>
            <person name="Gilroy R."/>
        </authorList>
    </citation>
    <scope>NUCLEOTIDE SEQUENCE</scope>
    <source>
        <strain evidence="4">ChiSjej6B24-2974</strain>
    </source>
</reference>
<dbReference type="SUPFAM" id="SSF52402">
    <property type="entry name" value="Adenine nucleotide alpha hydrolases-like"/>
    <property type="match status" value="1"/>
</dbReference>
<keyword evidence="2" id="KW-0274">FAD</keyword>
<dbReference type="Gene3D" id="3.40.50.620">
    <property type="entry name" value="HUPs"/>
    <property type="match status" value="1"/>
</dbReference>
<dbReference type="InterPro" id="IPR001308">
    <property type="entry name" value="ETF_a/FixB"/>
</dbReference>
<dbReference type="Pfam" id="PF01012">
    <property type="entry name" value="ETF"/>
    <property type="match status" value="1"/>
</dbReference>
<dbReference type="InterPro" id="IPR029035">
    <property type="entry name" value="DHS-like_NAD/FAD-binding_dom"/>
</dbReference>
<dbReference type="GO" id="GO:0050660">
    <property type="term" value="F:flavin adenine dinucleotide binding"/>
    <property type="evidence" value="ECO:0007669"/>
    <property type="project" value="InterPro"/>
</dbReference>
<gene>
    <name evidence="4" type="ORF">IAA52_06665</name>
</gene>
<dbReference type="SUPFAM" id="SSF52467">
    <property type="entry name" value="DHS-like NAD/FAD-binding domain"/>
    <property type="match status" value="1"/>
</dbReference>
<dbReference type="PANTHER" id="PTHR43153">
    <property type="entry name" value="ELECTRON TRANSFER FLAVOPROTEIN ALPHA"/>
    <property type="match status" value="1"/>
</dbReference>
<dbReference type="SMART" id="SM00893">
    <property type="entry name" value="ETF"/>
    <property type="match status" value="1"/>
</dbReference>
<accession>A0A9D0ZNX5</accession>
<dbReference type="Proteomes" id="UP000824260">
    <property type="component" value="Unassembled WGS sequence"/>
</dbReference>
<protein>
    <submittedName>
        <fullName evidence="4">Electron transfer flavoprotein subunit alpha/FixB family protein</fullName>
    </submittedName>
</protein>
<dbReference type="PIRSF" id="PIRSF000089">
    <property type="entry name" value="Electra_flavoP_a"/>
    <property type="match status" value="1"/>
</dbReference>
<feature type="domain" description="Electron transfer flavoprotein alpha/beta-subunit N-terminal" evidence="3">
    <location>
        <begin position="5"/>
        <end position="194"/>
    </location>
</feature>
<dbReference type="InterPro" id="IPR033947">
    <property type="entry name" value="ETF_alpha_N"/>
</dbReference>
<keyword evidence="2" id="KW-0285">Flavoprotein</keyword>
<dbReference type="Gene3D" id="3.40.50.1220">
    <property type="entry name" value="TPP-binding domain"/>
    <property type="match status" value="1"/>
</dbReference>
<dbReference type="PANTHER" id="PTHR43153:SF1">
    <property type="entry name" value="ELECTRON TRANSFER FLAVOPROTEIN SUBUNIT ALPHA, MITOCHONDRIAL"/>
    <property type="match status" value="1"/>
</dbReference>
<dbReference type="CDD" id="cd01715">
    <property type="entry name" value="ETF_alpha"/>
    <property type="match status" value="1"/>
</dbReference>
<evidence type="ECO:0000313" key="5">
    <source>
        <dbReference type="Proteomes" id="UP000824260"/>
    </source>
</evidence>
<reference evidence="4" key="2">
    <citation type="journal article" date="2021" name="PeerJ">
        <title>Extensive microbial diversity within the chicken gut microbiome revealed by metagenomics and culture.</title>
        <authorList>
            <person name="Gilroy R."/>
            <person name="Ravi A."/>
            <person name="Getino M."/>
            <person name="Pursley I."/>
            <person name="Horton D.L."/>
            <person name="Alikhan N.F."/>
            <person name="Baker D."/>
            <person name="Gharbi K."/>
            <person name="Hall N."/>
            <person name="Watson M."/>
            <person name="Adriaenssens E.M."/>
            <person name="Foster-Nyarko E."/>
            <person name="Jarju S."/>
            <person name="Secka A."/>
            <person name="Antonio M."/>
            <person name="Oren A."/>
            <person name="Chaudhuri R.R."/>
            <person name="La Ragione R."/>
            <person name="Hildebrand F."/>
            <person name="Pallen M.J."/>
        </authorList>
    </citation>
    <scope>NUCLEOTIDE SEQUENCE</scope>
    <source>
        <strain evidence="4">ChiSjej6B24-2974</strain>
    </source>
</reference>
<evidence type="ECO:0000259" key="3">
    <source>
        <dbReference type="SMART" id="SM00893"/>
    </source>
</evidence>
<dbReference type="GO" id="GO:0009055">
    <property type="term" value="F:electron transfer activity"/>
    <property type="evidence" value="ECO:0007669"/>
    <property type="project" value="InterPro"/>
</dbReference>
<feature type="binding site" evidence="2">
    <location>
        <begin position="252"/>
        <end position="256"/>
    </location>
    <ligand>
        <name>FAD</name>
        <dbReference type="ChEBI" id="CHEBI:57692"/>
    </ligand>
</feature>
<comment type="similarity">
    <text evidence="1">Belongs to the ETF alpha-subunit/FixB family.</text>
</comment>
<comment type="cofactor">
    <cofactor evidence="2">
        <name>FAD</name>
        <dbReference type="ChEBI" id="CHEBI:57692"/>
    </cofactor>
    <text evidence="2">Binds 1 FAD per dimer.</text>
</comment>
<dbReference type="InterPro" id="IPR014731">
    <property type="entry name" value="ETF_asu_C"/>
</dbReference>
<evidence type="ECO:0000256" key="1">
    <source>
        <dbReference type="ARBA" id="ARBA00005817"/>
    </source>
</evidence>
<dbReference type="GO" id="GO:0033539">
    <property type="term" value="P:fatty acid beta-oxidation using acyl-CoA dehydrogenase"/>
    <property type="evidence" value="ECO:0007669"/>
    <property type="project" value="TreeGrafter"/>
</dbReference>
<evidence type="ECO:0000256" key="2">
    <source>
        <dbReference type="PIRSR" id="PIRSR000089-1"/>
    </source>
</evidence>
<organism evidence="4 5">
    <name type="scientific">Candidatus Pullichristensenella stercorigallinarum</name>
    <dbReference type="NCBI Taxonomy" id="2840909"/>
    <lineage>
        <taxon>Bacteria</taxon>
        <taxon>Bacillati</taxon>
        <taxon>Bacillota</taxon>
        <taxon>Clostridia</taxon>
        <taxon>Candidatus Pullichristensenella</taxon>
    </lineage>
</organism>
<proteinExistence type="inferred from homology"/>
<sequence>MRNGIWVFCENAPEGVRGVSYELLGEAARLARGAGLSVTAVTLGTNRPAAEMCARGADEVLLVEDEALNEPEEMRYAQEICALVEKYKPSVLLLGGTMFGRSLAPRIAARLQTGLTADCTQLEINPETGLLEQTRPAFGGNLFATILCPEARPQMATVRPKVFPLPAADASRPVRVAREAPVSQASPVVLLGRRAGEDGVNLADYDVLVCVGQGIGGAENIARAQKLAEKLGGTLAATRPMVDAGVLPYARQVGQTGKAVAPKLYLALGVSGAIQHLAGVNADVLAAVNTDPDAPIFEHADYGVLQDCGAFLDEALAALG</sequence>